<accession>A0A0M0BMQ1</accession>
<gene>
    <name evidence="1" type="ORF">AC482_06045</name>
</gene>
<dbReference type="Proteomes" id="UP000037210">
    <property type="component" value="Unassembled WGS sequence"/>
</dbReference>
<proteinExistence type="predicted"/>
<protein>
    <submittedName>
        <fullName evidence="1">Uncharacterized protein</fullName>
    </submittedName>
</protein>
<name>A0A0M0BMQ1_9ARCH</name>
<evidence type="ECO:0000313" key="2">
    <source>
        <dbReference type="Proteomes" id="UP000037210"/>
    </source>
</evidence>
<sequence>MDLWLSAMGIWRLRYGPPRDRSLRPTFVYRLEQVILKGVLITPTALEGPYPDDSQRRRLQVRCLF</sequence>
<organism evidence="1 2">
    <name type="scientific">miscellaneous Crenarchaeota group-15 archaeon DG-45</name>
    <dbReference type="NCBI Taxonomy" id="1685127"/>
    <lineage>
        <taxon>Archaea</taxon>
        <taxon>Candidatus Bathyarchaeota</taxon>
        <taxon>MCG-15</taxon>
    </lineage>
</organism>
<evidence type="ECO:0000313" key="1">
    <source>
        <dbReference type="EMBL" id="KON29601.1"/>
    </source>
</evidence>
<comment type="caution">
    <text evidence="1">The sequence shown here is derived from an EMBL/GenBank/DDBJ whole genome shotgun (WGS) entry which is preliminary data.</text>
</comment>
<reference evidence="1 2" key="1">
    <citation type="submission" date="2015-06" db="EMBL/GenBank/DDBJ databases">
        <title>New insights into the roles of widespread benthic archaea in carbon and nitrogen cycling.</title>
        <authorList>
            <person name="Lazar C.S."/>
            <person name="Baker B.J."/>
            <person name="Seitz K.W."/>
            <person name="Hyde A.S."/>
            <person name="Dick G.J."/>
            <person name="Hinrichs K.-U."/>
            <person name="Teske A.P."/>
        </authorList>
    </citation>
    <scope>NUCLEOTIDE SEQUENCE [LARGE SCALE GENOMIC DNA]</scope>
    <source>
        <strain evidence="1">DG-45</strain>
    </source>
</reference>
<dbReference type="AlphaFoldDB" id="A0A0M0BMQ1"/>
<dbReference type="EMBL" id="LFWZ01000058">
    <property type="protein sequence ID" value="KON29601.1"/>
    <property type="molecule type" value="Genomic_DNA"/>
</dbReference>